<evidence type="ECO:0000313" key="2">
    <source>
        <dbReference type="Proteomes" id="UP000247523"/>
    </source>
</evidence>
<dbReference type="EMBL" id="QICS01000006">
    <property type="protein sequence ID" value="PXV89541.1"/>
    <property type="molecule type" value="Genomic_DNA"/>
</dbReference>
<accession>A0A318ERX7</accession>
<name>A0A318ERX7_9FIRM</name>
<dbReference type="Proteomes" id="UP000247523">
    <property type="component" value="Unassembled WGS sequence"/>
</dbReference>
<comment type="caution">
    <text evidence="1">The sequence shown here is derived from an EMBL/GenBank/DDBJ whole genome shotgun (WGS) entry which is preliminary data.</text>
</comment>
<proteinExistence type="predicted"/>
<protein>
    <submittedName>
        <fullName evidence="1">Phage-related protein</fullName>
    </submittedName>
</protein>
<reference evidence="1 2" key="1">
    <citation type="submission" date="2018-05" db="EMBL/GenBank/DDBJ databases">
        <title>Genomic Encyclopedia of Type Strains, Phase IV (KMG-IV): sequencing the most valuable type-strain genomes for metagenomic binning, comparative biology and taxonomic classification.</title>
        <authorList>
            <person name="Goeker M."/>
        </authorList>
    </citation>
    <scope>NUCLEOTIDE SEQUENCE [LARGE SCALE GENOMIC DNA]</scope>
    <source>
        <strain evidence="1 2">DSM 28816</strain>
    </source>
</reference>
<dbReference type="Pfam" id="PF05973">
    <property type="entry name" value="Gp49"/>
    <property type="match status" value="1"/>
</dbReference>
<dbReference type="AlphaFoldDB" id="A0A318ERX7"/>
<gene>
    <name evidence="1" type="ORF">C8E03_106193</name>
</gene>
<sequence length="136" mass="16207">MAYMPYNKTEQTREKMKKFTIEFYERENGEIPVEEFLLGLDNKMRAKLLGIMDILQEKGNQLREPYSKHLEDGIFEIRGKVGTDISRALYFFYYDGKIIVTNGFIKKTQKTPKAEIEKAKKYRNDYLERCENNEKI</sequence>
<organism evidence="1 2">
    <name type="scientific">Lachnotalea glycerini</name>
    <dbReference type="NCBI Taxonomy" id="1763509"/>
    <lineage>
        <taxon>Bacteria</taxon>
        <taxon>Bacillati</taxon>
        <taxon>Bacillota</taxon>
        <taxon>Clostridia</taxon>
        <taxon>Lachnospirales</taxon>
        <taxon>Lachnospiraceae</taxon>
        <taxon>Lachnotalea</taxon>
    </lineage>
</organism>
<dbReference type="InterPro" id="IPR009241">
    <property type="entry name" value="HigB-like"/>
</dbReference>
<evidence type="ECO:0000313" key="1">
    <source>
        <dbReference type="EMBL" id="PXV89541.1"/>
    </source>
</evidence>